<sequence length="269" mass="29149">MKNILYAMFCAVCFSVVSCDTVGENDRLIYVKPAEVKRCVLLEDFTGQRCINCPNAADVIAQLQEQYGEDNVIAVGIHGGPLAVNSNGKVTGLRTATGDEYYAAAGSPSLPAGRVGRVGGTYTSDQWQTAVYEQIQQTSIVSIEAACSYAETSRELTVDVSAFGAEKVDGKLQIWLVEDGIVAMQLMPDGSANASYVHNHVFRMAVNSTWGEEFNLAEGEVRSVSRTATIDSSWKPENMAVVAFIYNDNGVQQVTKTKLINNEPEQPAE</sequence>
<keyword evidence="1" id="KW-0449">Lipoprotein</keyword>
<protein>
    <submittedName>
        <fullName evidence="1">Omp28 family outer membrane lipoprotein</fullName>
    </submittedName>
</protein>
<organism evidence="1 2">
    <name type="scientific">Palleniella muris</name>
    <dbReference type="NCBI Taxonomy" id="3038145"/>
    <lineage>
        <taxon>Bacteria</taxon>
        <taxon>Pseudomonadati</taxon>
        <taxon>Bacteroidota</taxon>
        <taxon>Bacteroidia</taxon>
        <taxon>Bacteroidales</taxon>
        <taxon>Prevotellaceae</taxon>
        <taxon>Palleniella</taxon>
    </lineage>
</organism>
<dbReference type="Proteomes" id="UP000308886">
    <property type="component" value="Unassembled WGS sequence"/>
</dbReference>
<reference evidence="1" key="1">
    <citation type="submission" date="2019-04" db="EMBL/GenBank/DDBJ databases">
        <title>Microbes associate with the intestines of laboratory mice.</title>
        <authorList>
            <person name="Navarre W."/>
            <person name="Wong E."/>
            <person name="Huang K."/>
            <person name="Tropini C."/>
            <person name="Ng K."/>
            <person name="Yu B."/>
        </authorList>
    </citation>
    <scope>NUCLEOTIDE SEQUENCE</scope>
    <source>
        <strain evidence="1">NM73_A23</strain>
    </source>
</reference>
<accession>A0AC61QNN7</accession>
<evidence type="ECO:0000313" key="1">
    <source>
        <dbReference type="EMBL" id="TGX81393.1"/>
    </source>
</evidence>
<evidence type="ECO:0000313" key="2">
    <source>
        <dbReference type="Proteomes" id="UP000308886"/>
    </source>
</evidence>
<name>A0AC61QNN7_9BACT</name>
<keyword evidence="2" id="KW-1185">Reference proteome</keyword>
<proteinExistence type="predicted"/>
<gene>
    <name evidence="1" type="ORF">E5358_10430</name>
</gene>
<dbReference type="EMBL" id="SRZC01000017">
    <property type="protein sequence ID" value="TGX81393.1"/>
    <property type="molecule type" value="Genomic_DNA"/>
</dbReference>
<comment type="caution">
    <text evidence="1">The sequence shown here is derived from an EMBL/GenBank/DDBJ whole genome shotgun (WGS) entry which is preliminary data.</text>
</comment>